<dbReference type="AlphaFoldDB" id="A0A8S1JD60"/>
<name>A0A8S1JD60_9CHLO</name>
<dbReference type="PROSITE" id="PS50206">
    <property type="entry name" value="RHODANESE_3"/>
    <property type="match status" value="1"/>
</dbReference>
<proteinExistence type="predicted"/>
<gene>
    <name evidence="2" type="ORF">OSTQU699_LOCUS10409</name>
</gene>
<dbReference type="GO" id="GO:0005737">
    <property type="term" value="C:cytoplasm"/>
    <property type="evidence" value="ECO:0007669"/>
    <property type="project" value="TreeGrafter"/>
</dbReference>
<reference evidence="2" key="1">
    <citation type="submission" date="2020-12" db="EMBL/GenBank/DDBJ databases">
        <authorList>
            <person name="Iha C."/>
        </authorList>
    </citation>
    <scope>NUCLEOTIDE SEQUENCE</scope>
</reference>
<comment type="caution">
    <text evidence="2">The sequence shown here is derived from an EMBL/GenBank/DDBJ whole genome shotgun (WGS) entry which is preliminary data.</text>
</comment>
<dbReference type="OrthoDB" id="102559at2759"/>
<dbReference type="GO" id="GO:0004725">
    <property type="term" value="F:protein tyrosine phosphatase activity"/>
    <property type="evidence" value="ECO:0007669"/>
    <property type="project" value="TreeGrafter"/>
</dbReference>
<dbReference type="EMBL" id="CAJHUC010003008">
    <property type="protein sequence ID" value="CAD7705054.1"/>
    <property type="molecule type" value="Genomic_DNA"/>
</dbReference>
<dbReference type="GO" id="GO:0005634">
    <property type="term" value="C:nucleus"/>
    <property type="evidence" value="ECO:0007669"/>
    <property type="project" value="TreeGrafter"/>
</dbReference>
<protein>
    <recommendedName>
        <fullName evidence="1">Rhodanese domain-containing protein</fullName>
    </recommendedName>
</protein>
<evidence type="ECO:0000313" key="3">
    <source>
        <dbReference type="Proteomes" id="UP000708148"/>
    </source>
</evidence>
<dbReference type="InterPro" id="IPR036873">
    <property type="entry name" value="Rhodanese-like_dom_sf"/>
</dbReference>
<feature type="domain" description="Rhodanese" evidence="1">
    <location>
        <begin position="22"/>
        <end position="120"/>
    </location>
</feature>
<organism evidence="2 3">
    <name type="scientific">Ostreobium quekettii</name>
    <dbReference type="NCBI Taxonomy" id="121088"/>
    <lineage>
        <taxon>Eukaryota</taxon>
        <taxon>Viridiplantae</taxon>
        <taxon>Chlorophyta</taxon>
        <taxon>core chlorophytes</taxon>
        <taxon>Ulvophyceae</taxon>
        <taxon>TCBD clade</taxon>
        <taxon>Bryopsidales</taxon>
        <taxon>Ostreobineae</taxon>
        <taxon>Ostreobiaceae</taxon>
        <taxon>Ostreobium</taxon>
    </lineage>
</organism>
<dbReference type="Pfam" id="PF00581">
    <property type="entry name" value="Rhodanese"/>
    <property type="match status" value="1"/>
</dbReference>
<dbReference type="InterPro" id="IPR001763">
    <property type="entry name" value="Rhodanese-like_dom"/>
</dbReference>
<dbReference type="PANTHER" id="PTHR10828:SF38">
    <property type="entry name" value="ARSENICAL-RESISTANCE PROTEIN 2-RELATED"/>
    <property type="match status" value="1"/>
</dbReference>
<dbReference type="SUPFAM" id="SSF52821">
    <property type="entry name" value="Rhodanese/Cell cycle control phosphatase"/>
    <property type="match status" value="1"/>
</dbReference>
<evidence type="ECO:0000259" key="1">
    <source>
        <dbReference type="PROSITE" id="PS50206"/>
    </source>
</evidence>
<keyword evidence="3" id="KW-1185">Reference proteome</keyword>
<accession>A0A8S1JD60</accession>
<dbReference type="PANTHER" id="PTHR10828">
    <property type="entry name" value="M-PHASE INDUCER PHOSPHATASE DUAL SPECIFICITY PHOSPHATASE CDC25"/>
    <property type="match status" value="1"/>
</dbReference>
<evidence type="ECO:0000313" key="2">
    <source>
        <dbReference type="EMBL" id="CAD7705054.1"/>
    </source>
</evidence>
<dbReference type="SMART" id="SM00450">
    <property type="entry name" value="RHOD"/>
    <property type="match status" value="1"/>
</dbReference>
<sequence length="129" mass="14213">MGEGVVTVMEPQELAALLKSPDRERTLVLDVRDDDFVGGHIKGCVNLTSDHFDDDAEVDAIIKEHCVNKDRVVVHCMMSQRRGPACAARLADRVLASDLDPKPTVFVLTSGFQKFGQLYSHDPDLCEAC</sequence>
<dbReference type="Proteomes" id="UP000708148">
    <property type="component" value="Unassembled WGS sequence"/>
</dbReference>
<dbReference type="Gene3D" id="3.40.250.10">
    <property type="entry name" value="Rhodanese-like domain"/>
    <property type="match status" value="1"/>
</dbReference>